<evidence type="ECO:0000256" key="1">
    <source>
        <dbReference type="ARBA" id="ARBA00004496"/>
    </source>
</evidence>
<dbReference type="PANTHER" id="PTHR30109">
    <property type="entry name" value="HYDROXYLAMINE REDUCTASE"/>
    <property type="match status" value="1"/>
</dbReference>
<dbReference type="Gene3D" id="1.10.3910.10">
    <property type="entry name" value="SP0561-like"/>
    <property type="match status" value="1"/>
</dbReference>
<dbReference type="InterPro" id="IPR004137">
    <property type="entry name" value="HCP/CODH"/>
</dbReference>
<dbReference type="GO" id="GO:0005737">
    <property type="term" value="C:cytoplasm"/>
    <property type="evidence" value="ECO:0007669"/>
    <property type="project" value="UniProtKB-SubCell"/>
</dbReference>
<dbReference type="FunFam" id="1.20.1270.20:FF:000001">
    <property type="entry name" value="Hydroxylamine reductase"/>
    <property type="match status" value="1"/>
</dbReference>
<dbReference type="GO" id="GO:0042542">
    <property type="term" value="P:response to hydrogen peroxide"/>
    <property type="evidence" value="ECO:0007669"/>
    <property type="project" value="TreeGrafter"/>
</dbReference>
<feature type="binding site" evidence="9">
    <location>
        <position position="25"/>
    </location>
    <ligand>
        <name>[4Fe-4S] cluster</name>
        <dbReference type="ChEBI" id="CHEBI:49883"/>
    </ligand>
</feature>
<dbReference type="NCBIfam" id="TIGR01703">
    <property type="entry name" value="hybrid_clust"/>
    <property type="match status" value="1"/>
</dbReference>
<dbReference type="SUPFAM" id="SSF140683">
    <property type="entry name" value="SP0561-like"/>
    <property type="match status" value="1"/>
</dbReference>
<dbReference type="NCBIfam" id="NF003658">
    <property type="entry name" value="PRK05290.1"/>
    <property type="match status" value="1"/>
</dbReference>
<dbReference type="AlphaFoldDB" id="A0A3P3Q753"/>
<keyword evidence="12" id="KW-1185">Reference proteome</keyword>
<dbReference type="GO" id="GO:0051539">
    <property type="term" value="F:4 iron, 4 sulfur cluster binding"/>
    <property type="evidence" value="ECO:0007669"/>
    <property type="project" value="UniProtKB-KW"/>
</dbReference>
<dbReference type="GO" id="GO:0046872">
    <property type="term" value="F:metal ion binding"/>
    <property type="evidence" value="ECO:0007669"/>
    <property type="project" value="UniProtKB-KW"/>
</dbReference>
<dbReference type="InterPro" id="IPR015077">
    <property type="entry name" value="DUF1858"/>
</dbReference>
<dbReference type="EC" id="1.7.99.1" evidence="9"/>
<sequence length="616" mass="66700">MENKMFCYQCQETAGNTGCTQVGVCGKKPEVAKMQDLLIYVSKGISAITTRLRAEGKEVSKEVNHLVTLNLFITITNANFDNDAITARIKKTLEVKKELLNELSNKDNLPEAALWESFDESEYLDKASTVGVLATKDEDVRSLRELITYGLKGLSAYSKHANALLQDDGEVDAFLQRALASTLDDSLSVDDLVALTLETGKYGVNGMALLDKANTTAYGNPEITTVDIGVGKNPGILVSGHDLRDLEMLLKQTQGTGVDVYTHSEMLAGQYYPELKKYPNLKGNYGNAWWKQKEEFESFNGPILMTTNCIVPPKASYIDRLYTTGSAGYPGCKHIAGDIGEEKDFSEIIEQAKKCAPPTEIESGSIVGGFAHAQVLALADKVVDAVKSGAISKFVVMAGCDGRSKARNYYTDFAKALPKDAVILTAGCAKYKYNKLDLGDIGGIPRVLDAGQCNDSYSLAVIALKLKEVFGLDDINDLPLEFNIAWYEQKAVIVLLALLYLGVKNIHLGPTLPGFLSPNVAKVLVENFGIAGIGTVEDDIELFFGKVEKPAAEGKYNPDMLIGEVLAENPAAASVLMDIGMHCLGCPSSQMESLAEAAMVHGIDVNELIDRLNMLG</sequence>
<organism evidence="11 12">
    <name type="scientific">Lachnoanaerobaculum orale</name>
    <dbReference type="NCBI Taxonomy" id="979627"/>
    <lineage>
        <taxon>Bacteria</taxon>
        <taxon>Bacillati</taxon>
        <taxon>Bacillota</taxon>
        <taxon>Clostridia</taxon>
        <taxon>Lachnospirales</taxon>
        <taxon>Lachnospiraceae</taxon>
        <taxon>Lachnoanaerobaculum</taxon>
    </lineage>
</organism>
<evidence type="ECO:0000256" key="5">
    <source>
        <dbReference type="ARBA" id="ARBA00023002"/>
    </source>
</evidence>
<feature type="binding site" evidence="9">
    <location>
        <position position="428"/>
    </location>
    <ligand>
        <name>hybrid [4Fe-2O-2S] cluster</name>
        <dbReference type="ChEBI" id="CHEBI:60519"/>
    </ligand>
</feature>
<feature type="binding site" evidence="9">
    <location>
        <position position="488"/>
    </location>
    <ligand>
        <name>hybrid [4Fe-2O-2S] cluster</name>
        <dbReference type="ChEBI" id="CHEBI:60519"/>
    </ligand>
</feature>
<dbReference type="Gene3D" id="1.20.1270.20">
    <property type="match status" value="2"/>
</dbReference>
<dbReference type="FunFam" id="3.40.50.2030:FF:000001">
    <property type="entry name" value="Hydroxylamine reductase"/>
    <property type="match status" value="1"/>
</dbReference>
<dbReference type="InterPro" id="IPR038062">
    <property type="entry name" value="ScdA-like_N_sf"/>
</dbReference>
<dbReference type="FunFam" id="3.40.50.2030:FF:000002">
    <property type="entry name" value="Hydroxylamine reductase"/>
    <property type="match status" value="1"/>
</dbReference>
<evidence type="ECO:0000256" key="8">
    <source>
        <dbReference type="ARBA" id="ARBA00051350"/>
    </source>
</evidence>
<evidence type="ECO:0000313" key="11">
    <source>
        <dbReference type="EMBL" id="RRJ16991.1"/>
    </source>
</evidence>
<feature type="binding site" evidence="9">
    <location>
        <position position="309"/>
    </location>
    <ligand>
        <name>hybrid [4Fe-2O-2S] cluster</name>
        <dbReference type="ChEBI" id="CHEBI:60519"/>
    </ligand>
</feature>
<feature type="binding site" evidence="9">
    <location>
        <position position="19"/>
    </location>
    <ligand>
        <name>[4Fe-4S] cluster</name>
        <dbReference type="ChEBI" id="CHEBI:49883"/>
    </ligand>
</feature>
<feature type="binding site" evidence="9">
    <location>
        <position position="10"/>
    </location>
    <ligand>
        <name>[4Fe-4S] cluster</name>
        <dbReference type="ChEBI" id="CHEBI:49883"/>
    </ligand>
</feature>
<feature type="domain" description="DUF1858" evidence="10">
    <location>
        <begin position="557"/>
        <end position="609"/>
    </location>
</feature>
<dbReference type="GO" id="GO:0004601">
    <property type="term" value="F:peroxidase activity"/>
    <property type="evidence" value="ECO:0007669"/>
    <property type="project" value="TreeGrafter"/>
</dbReference>
<evidence type="ECO:0000256" key="4">
    <source>
        <dbReference type="ARBA" id="ARBA00022723"/>
    </source>
</evidence>
<comment type="subcellular location">
    <subcellularLocation>
        <location evidence="1 9">Cytoplasm</location>
    </subcellularLocation>
</comment>
<keyword evidence="5 9" id="KW-0560">Oxidoreductase</keyword>
<comment type="function">
    <text evidence="9">Catalyzes the reduction of hydroxylamine to form NH(3) and H(2)O.</text>
</comment>
<dbReference type="RefSeq" id="WP_124952367.1">
    <property type="nucleotide sequence ID" value="NZ_RRCM01000001.1"/>
</dbReference>
<dbReference type="Pfam" id="PF03063">
    <property type="entry name" value="Prismane"/>
    <property type="match status" value="1"/>
</dbReference>
<dbReference type="Proteomes" id="UP000276982">
    <property type="component" value="Unassembled WGS sequence"/>
</dbReference>
<feature type="modified residue" description="Cysteine persulfide" evidence="9">
    <location>
        <position position="400"/>
    </location>
</feature>
<feature type="binding site" description="via persulfide group" evidence="9">
    <location>
        <position position="400"/>
    </location>
    <ligand>
        <name>hybrid [4Fe-2O-2S] cluster</name>
        <dbReference type="ChEBI" id="CHEBI:60519"/>
    </ligand>
</feature>
<dbReference type="GO" id="GO:0050418">
    <property type="term" value="F:hydroxylamine reductase activity"/>
    <property type="evidence" value="ECO:0007669"/>
    <property type="project" value="UniProtKB-UniRule"/>
</dbReference>
<evidence type="ECO:0000256" key="7">
    <source>
        <dbReference type="ARBA" id="ARBA00023014"/>
    </source>
</evidence>
<dbReference type="SUPFAM" id="SSF56821">
    <property type="entry name" value="Prismane protein-like"/>
    <property type="match status" value="1"/>
</dbReference>
<protein>
    <recommendedName>
        <fullName evidence="9">Hydroxylamine reductase</fullName>
        <ecNumber evidence="9">1.7.99.1</ecNumber>
    </recommendedName>
    <alternativeName>
        <fullName evidence="9">Hybrid-cluster protein</fullName>
        <shortName evidence="9">HCP</shortName>
    </alternativeName>
    <alternativeName>
        <fullName evidence="9">Prismane protein</fullName>
    </alternativeName>
</protein>
<keyword evidence="3 9" id="KW-0963">Cytoplasm</keyword>
<keyword evidence="6 9" id="KW-0408">Iron</keyword>
<reference evidence="11 12" key="1">
    <citation type="submission" date="2018-11" db="EMBL/GenBank/DDBJ databases">
        <title>Genome sequencing of Lachnoanaerobaculum orale DSM 24553T.</title>
        <authorList>
            <person name="Kook J.-K."/>
            <person name="Park S.-N."/>
            <person name="Lim Y.K."/>
        </authorList>
    </citation>
    <scope>NUCLEOTIDE SEQUENCE [LARGE SCALE GENOMIC DNA]</scope>
    <source>
        <strain evidence="11 12">DSM 24553</strain>
    </source>
</reference>
<gene>
    <name evidence="9" type="primary">hcp</name>
    <name evidence="11" type="ORF">EHW90_08425</name>
</gene>
<dbReference type="InterPro" id="IPR023883">
    <property type="entry name" value="CHP03980_redox-disulphide"/>
</dbReference>
<proteinExistence type="inferred from homology"/>
<dbReference type="InterPro" id="IPR016100">
    <property type="entry name" value="Prismane_a-bundle"/>
</dbReference>
<feature type="binding site" evidence="9">
    <location>
        <position position="490"/>
    </location>
    <ligand>
        <name>hybrid [4Fe-2O-2S] cluster</name>
        <dbReference type="ChEBI" id="CHEBI:60519"/>
    </ligand>
</feature>
<keyword evidence="4 9" id="KW-0479">Metal-binding</keyword>
<dbReference type="InterPro" id="IPR011254">
    <property type="entry name" value="Prismane-like_sf"/>
</dbReference>
<keyword evidence="7 9" id="KW-0411">Iron-sulfur</keyword>
<evidence type="ECO:0000256" key="9">
    <source>
        <dbReference type="HAMAP-Rule" id="MF_00069"/>
    </source>
</evidence>
<dbReference type="CDD" id="cd01914">
    <property type="entry name" value="HCP"/>
    <property type="match status" value="1"/>
</dbReference>
<comment type="caution">
    <text evidence="11">The sequence shown here is derived from an EMBL/GenBank/DDBJ whole genome shotgun (WGS) entry which is preliminary data.</text>
</comment>
<dbReference type="PANTHER" id="PTHR30109:SF0">
    <property type="entry name" value="HYDROXYLAMINE REDUCTASE"/>
    <property type="match status" value="1"/>
</dbReference>
<feature type="binding site" evidence="9">
    <location>
        <position position="7"/>
    </location>
    <ligand>
        <name>[4Fe-4S] cluster</name>
        <dbReference type="ChEBI" id="CHEBI:49883"/>
    </ligand>
</feature>
<dbReference type="EMBL" id="RRCM01000001">
    <property type="protein sequence ID" value="RRJ16991.1"/>
    <property type="molecule type" value="Genomic_DNA"/>
</dbReference>
<evidence type="ECO:0000313" key="12">
    <source>
        <dbReference type="Proteomes" id="UP000276982"/>
    </source>
</evidence>
<comment type="similarity">
    <text evidence="9">Belongs to the HCP family.</text>
</comment>
<comment type="cofactor">
    <cofactor evidence="9">
        <name>[4Fe-4S] cluster</name>
        <dbReference type="ChEBI" id="CHEBI:49883"/>
    </cofactor>
    <text evidence="9">Binds 1 [4Fe-4S] cluster.</text>
</comment>
<dbReference type="Gene3D" id="3.40.50.2030">
    <property type="match status" value="2"/>
</dbReference>
<evidence type="ECO:0000256" key="6">
    <source>
        <dbReference type="ARBA" id="ARBA00023004"/>
    </source>
</evidence>
<evidence type="ECO:0000259" key="10">
    <source>
        <dbReference type="Pfam" id="PF08984"/>
    </source>
</evidence>
<feature type="binding site" evidence="9">
    <location>
        <position position="265"/>
    </location>
    <ligand>
        <name>hybrid [4Fe-2O-2S] cluster</name>
        <dbReference type="ChEBI" id="CHEBI:60519"/>
    </ligand>
</feature>
<name>A0A3P3Q753_9FIRM</name>
<comment type="catalytic activity">
    <reaction evidence="8 9">
        <text>A + NH4(+) + H2O = hydroxylamine + AH2 + H(+)</text>
        <dbReference type="Rhea" id="RHEA:22052"/>
        <dbReference type="ChEBI" id="CHEBI:13193"/>
        <dbReference type="ChEBI" id="CHEBI:15377"/>
        <dbReference type="ChEBI" id="CHEBI:15378"/>
        <dbReference type="ChEBI" id="CHEBI:15429"/>
        <dbReference type="ChEBI" id="CHEBI:17499"/>
        <dbReference type="ChEBI" id="CHEBI:28938"/>
        <dbReference type="EC" id="1.7.99.1"/>
    </reaction>
</comment>
<accession>A0A3P3Q753</accession>
<dbReference type="InterPro" id="IPR010048">
    <property type="entry name" value="Hydroxylam_reduct"/>
</dbReference>
<feature type="binding site" evidence="9">
    <location>
        <position position="241"/>
    </location>
    <ligand>
        <name>hybrid [4Fe-2O-2S] cluster</name>
        <dbReference type="ChEBI" id="CHEBI:60519"/>
    </ligand>
</feature>
<evidence type="ECO:0000256" key="2">
    <source>
        <dbReference type="ARBA" id="ARBA00022485"/>
    </source>
</evidence>
<keyword evidence="2 9" id="KW-0004">4Fe-4S</keyword>
<dbReference type="InterPro" id="IPR016099">
    <property type="entry name" value="Prismane-like_a/b-sand"/>
</dbReference>
<dbReference type="HAMAP" id="MF_00069">
    <property type="entry name" value="Hydroxylam_reduct"/>
    <property type="match status" value="1"/>
</dbReference>
<feature type="binding site" evidence="9">
    <location>
        <position position="453"/>
    </location>
    <ligand>
        <name>hybrid [4Fe-2O-2S] cluster</name>
        <dbReference type="ChEBI" id="CHEBI:60519"/>
    </ligand>
</feature>
<dbReference type="Pfam" id="PF08984">
    <property type="entry name" value="DUF1858"/>
    <property type="match status" value="1"/>
</dbReference>
<evidence type="ECO:0000256" key="3">
    <source>
        <dbReference type="ARBA" id="ARBA00022490"/>
    </source>
</evidence>
<dbReference type="NCBIfam" id="TIGR03980">
    <property type="entry name" value="prismane_assoc"/>
    <property type="match status" value="1"/>
</dbReference>
<comment type="cofactor">
    <cofactor evidence="9">
        <name>hybrid [4Fe-2O-2S] cluster</name>
        <dbReference type="ChEBI" id="CHEBI:60519"/>
    </cofactor>
    <text evidence="9">Binds 1 hybrid [4Fe-2O-2S] cluster.</text>
</comment>